<keyword evidence="2 5" id="KW-0690">Ribosome biogenesis</keyword>
<dbReference type="EMBL" id="QSOV01000015">
    <property type="protein sequence ID" value="RGJ21661.1"/>
    <property type="molecule type" value="Genomic_DNA"/>
</dbReference>
<keyword evidence="3 5" id="KW-0698">rRNA processing</keyword>
<reference evidence="11 24" key="4">
    <citation type="submission" date="2020-07" db="EMBL/GenBank/DDBJ databases">
        <title>Bacterial metabolism rescues the inhibition of intestinal drug absorption by food and drug additives.</title>
        <authorList>
            <person name="Zou L."/>
            <person name="Spanogiannopoulos P."/>
            <person name="Chien H.-C."/>
            <person name="Pieper L.M."/>
            <person name="Cai W."/>
            <person name="Khuri N."/>
            <person name="Pottel J."/>
            <person name="Vora B."/>
            <person name="Ni Z."/>
            <person name="Tsakalozou E."/>
            <person name="Zhang W."/>
            <person name="Shoichet B.K."/>
            <person name="Giacomini K.M."/>
            <person name="Turnbaugh P.J."/>
        </authorList>
    </citation>
    <scope>NUCLEOTIDE SEQUENCE [LARGE SCALE GENOMIC DNA]</scope>
    <source>
        <strain evidence="11 24">F22</strain>
    </source>
</reference>
<dbReference type="EMBL" id="QRIM01000017">
    <property type="protein sequence ID" value="RHG58441.1"/>
    <property type="molecule type" value="Genomic_DNA"/>
</dbReference>
<dbReference type="OrthoDB" id="9810331at2"/>
<evidence type="ECO:0000256" key="3">
    <source>
        <dbReference type="ARBA" id="ARBA00022552"/>
    </source>
</evidence>
<dbReference type="Proteomes" id="UP001145109">
    <property type="component" value="Unassembled WGS sequence"/>
</dbReference>
<dbReference type="GO" id="GO:0043022">
    <property type="term" value="F:ribosome binding"/>
    <property type="evidence" value="ECO:0007669"/>
    <property type="project" value="InterPro"/>
</dbReference>
<dbReference type="InterPro" id="IPR011961">
    <property type="entry name" value="RimM"/>
</dbReference>
<dbReference type="Proteomes" id="UP000286595">
    <property type="component" value="Unassembled WGS sequence"/>
</dbReference>
<dbReference type="SUPFAM" id="SSF50447">
    <property type="entry name" value="Translation proteins"/>
    <property type="match status" value="1"/>
</dbReference>
<reference evidence="17 18" key="1">
    <citation type="submission" date="2015-09" db="EMBL/GenBank/DDBJ databases">
        <authorList>
            <consortium name="Pathogen Informatics"/>
        </authorList>
    </citation>
    <scope>NUCLEOTIDE SEQUENCE [LARGE SCALE GENOMIC DNA]</scope>
    <source>
        <strain evidence="9 17">2789STDY5834866</strain>
        <strain evidence="8 18">2789STDY5834962</strain>
    </source>
</reference>
<dbReference type="PANTHER" id="PTHR33692">
    <property type="entry name" value="RIBOSOME MATURATION FACTOR RIMM"/>
    <property type="match status" value="1"/>
</dbReference>
<reference evidence="19 20" key="2">
    <citation type="submission" date="2018-08" db="EMBL/GenBank/DDBJ databases">
        <title>A genome reference for cultivated species of the human gut microbiota.</title>
        <authorList>
            <person name="Zou Y."/>
            <person name="Xue W."/>
            <person name="Luo G."/>
        </authorList>
    </citation>
    <scope>NUCLEOTIDE SEQUENCE [LARGE SCALE GENOMIC DNA]</scope>
    <source>
        <strain evidence="14 22">AF16-31</strain>
        <strain evidence="13 20">AF18-12LB</strain>
        <strain evidence="16 23">AM22-12LB</strain>
        <strain evidence="15 21">AM23-3</strain>
        <strain evidence="12 19">TM07-19</strain>
    </source>
</reference>
<sequence>MQQNDYLQVGVITSTHGIKGEVKVFPTTDDPNRFRALKDVVLDTGKEQIPLEIEGVKFFKQYVILKFKGIDNINDIEKYRKMPLLVSRENAVELEEDEYYMADIIGMDVYTEDGEKFGVLEDIMETGANDVYVVSTEAHTEVLLPAIHDCILDVDTENRKMTVHLMDGLI</sequence>
<dbReference type="Gene3D" id="2.30.30.240">
    <property type="entry name" value="PRC-barrel domain"/>
    <property type="match status" value="1"/>
</dbReference>
<evidence type="ECO:0000313" key="13">
    <source>
        <dbReference type="EMBL" id="RGT90877.1"/>
    </source>
</evidence>
<organism evidence="13 20">
    <name type="scientific">Coprococcus comes</name>
    <dbReference type="NCBI Taxonomy" id="410072"/>
    <lineage>
        <taxon>Bacteria</taxon>
        <taxon>Bacillati</taxon>
        <taxon>Bacillota</taxon>
        <taxon>Clostridia</taxon>
        <taxon>Lachnospirales</taxon>
        <taxon>Lachnospiraceae</taxon>
        <taxon>Coprococcus</taxon>
    </lineage>
</organism>
<comment type="domain">
    <text evidence="5">The PRC barrel domain binds ribosomal protein uS19.</text>
</comment>
<dbReference type="Pfam" id="PF01782">
    <property type="entry name" value="RimM"/>
    <property type="match status" value="1"/>
</dbReference>
<evidence type="ECO:0000313" key="16">
    <source>
        <dbReference type="EMBL" id="RHG58441.1"/>
    </source>
</evidence>
<evidence type="ECO:0000313" key="8">
    <source>
        <dbReference type="EMBL" id="CUM99759.1"/>
    </source>
</evidence>
<evidence type="ECO:0000256" key="5">
    <source>
        <dbReference type="HAMAP-Rule" id="MF_00014"/>
    </source>
</evidence>
<comment type="function">
    <text evidence="5">An accessory protein needed during the final step in the assembly of 30S ribosomal subunit, possibly for assembly of the head region. Essential for efficient processing of 16S rRNA. May be needed both before and after RbfA during the maturation of 16S rRNA. It has affinity for free ribosomal 30S subunits but not for 70S ribosomes.</text>
</comment>
<dbReference type="Proteomes" id="UP000284579">
    <property type="component" value="Unassembled WGS sequence"/>
</dbReference>
<evidence type="ECO:0000313" key="20">
    <source>
        <dbReference type="Proteomes" id="UP000283360"/>
    </source>
</evidence>
<dbReference type="NCBIfam" id="TIGR02273">
    <property type="entry name" value="16S_RimM"/>
    <property type="match status" value="1"/>
</dbReference>
<comment type="subcellular location">
    <subcellularLocation>
        <location evidence="5">Cytoplasm</location>
    </subcellularLocation>
</comment>
<comment type="subunit">
    <text evidence="5">Binds ribosomal protein uS19.</text>
</comment>
<dbReference type="EMBL" id="CYXR01000014">
    <property type="protein sequence ID" value="CUM99759.1"/>
    <property type="molecule type" value="Genomic_DNA"/>
</dbReference>
<evidence type="ECO:0000256" key="4">
    <source>
        <dbReference type="ARBA" id="ARBA00023186"/>
    </source>
</evidence>
<gene>
    <name evidence="5 8" type="primary">rimM</name>
    <name evidence="10" type="ORF">comes_22910</name>
    <name evidence="16" type="ORF">DW252_13180</name>
    <name evidence="15" type="ORF">DW656_10920</name>
    <name evidence="14" type="ORF">DWW65_12655</name>
    <name evidence="13" type="ORF">DWX03_05520</name>
    <name evidence="12" type="ORF">DXD67_12475</name>
    <name evidence="9" type="ORF">ERS852481_00451</name>
    <name evidence="8" type="ORF">ERS852574_02046</name>
    <name evidence="11" type="ORF">HUU93_09845</name>
</gene>
<dbReference type="GO" id="GO:0042274">
    <property type="term" value="P:ribosomal small subunit biogenesis"/>
    <property type="evidence" value="ECO:0007669"/>
    <property type="project" value="UniProtKB-UniRule"/>
</dbReference>
<dbReference type="PANTHER" id="PTHR33692:SF1">
    <property type="entry name" value="RIBOSOME MATURATION FACTOR RIMM"/>
    <property type="match status" value="1"/>
</dbReference>
<dbReference type="InterPro" id="IPR027275">
    <property type="entry name" value="PRC-brl_dom"/>
</dbReference>
<dbReference type="Proteomes" id="UP000095727">
    <property type="component" value="Unassembled WGS sequence"/>
</dbReference>
<reference evidence="10" key="5">
    <citation type="submission" date="2022-09" db="EMBL/GenBank/DDBJ databases">
        <title>Draft genome sequence of Coprococcus comes strain 31264.</title>
        <authorList>
            <person name="Atsushi H."/>
            <person name="Moriya O."/>
            <person name="Mitsuo S."/>
        </authorList>
    </citation>
    <scope>NUCLEOTIDE SEQUENCE</scope>
    <source>
        <strain evidence="10">JCM 31264</strain>
    </source>
</reference>
<keyword evidence="1 5" id="KW-0963">Cytoplasm</keyword>
<dbReference type="GO" id="GO:0006364">
    <property type="term" value="P:rRNA processing"/>
    <property type="evidence" value="ECO:0007669"/>
    <property type="project" value="UniProtKB-UniRule"/>
</dbReference>
<reference evidence="10" key="6">
    <citation type="submission" date="2022-11" db="EMBL/GenBank/DDBJ databases">
        <title>Draft genome sequence of Coprococcus comes strain 31264.</title>
        <authorList>
            <person name="Hisatomi A."/>
            <person name="Ohkuma M."/>
            <person name="Sakamoto M."/>
        </authorList>
    </citation>
    <scope>NUCLEOTIDE SEQUENCE</scope>
    <source>
        <strain evidence="10">JCM 31264</strain>
    </source>
</reference>
<dbReference type="Proteomes" id="UP000260655">
    <property type="component" value="Unassembled WGS sequence"/>
</dbReference>
<dbReference type="EMBL" id="QRXY01000017">
    <property type="protein sequence ID" value="RGU44463.1"/>
    <property type="molecule type" value="Genomic_DNA"/>
</dbReference>
<feature type="domain" description="PRC-barrel" evidence="7">
    <location>
        <begin position="96"/>
        <end position="168"/>
    </location>
</feature>
<name>A0A174JTJ6_9FIRM</name>
<dbReference type="Gene3D" id="2.40.30.60">
    <property type="entry name" value="RimM"/>
    <property type="match status" value="1"/>
</dbReference>
<evidence type="ECO:0000259" key="6">
    <source>
        <dbReference type="Pfam" id="PF01782"/>
    </source>
</evidence>
<dbReference type="SUPFAM" id="SSF50346">
    <property type="entry name" value="PRC-barrel domain"/>
    <property type="match status" value="1"/>
</dbReference>
<evidence type="ECO:0000256" key="2">
    <source>
        <dbReference type="ARBA" id="ARBA00022517"/>
    </source>
</evidence>
<dbReference type="InterPro" id="IPR009000">
    <property type="entry name" value="Transl_B-barrel_sf"/>
</dbReference>
<dbReference type="InterPro" id="IPR011033">
    <property type="entry name" value="PRC_barrel-like_sf"/>
</dbReference>
<keyword evidence="4 5" id="KW-0143">Chaperone</keyword>
<evidence type="ECO:0000313" key="24">
    <source>
        <dbReference type="Proteomes" id="UP000554488"/>
    </source>
</evidence>
<dbReference type="EMBL" id="CYZK01000002">
    <property type="protein sequence ID" value="CUN58263.1"/>
    <property type="molecule type" value="Genomic_DNA"/>
</dbReference>
<protein>
    <recommendedName>
        <fullName evidence="5">Ribosome maturation factor RimM</fullName>
    </recommendedName>
</protein>
<dbReference type="EMBL" id="JABWDC010000035">
    <property type="protein sequence ID" value="NUN86894.1"/>
    <property type="molecule type" value="Genomic_DNA"/>
</dbReference>
<dbReference type="RefSeq" id="WP_008370599.1">
    <property type="nucleotide sequence ID" value="NZ_BSCI01000014.1"/>
</dbReference>
<dbReference type="PaxDb" id="410072-ERS852525_00315"/>
<evidence type="ECO:0000256" key="1">
    <source>
        <dbReference type="ARBA" id="ARBA00022490"/>
    </source>
</evidence>
<evidence type="ECO:0000313" key="23">
    <source>
        <dbReference type="Proteomes" id="UP000286595"/>
    </source>
</evidence>
<evidence type="ECO:0000313" key="17">
    <source>
        <dbReference type="Proteomes" id="UP000095362"/>
    </source>
</evidence>
<evidence type="ECO:0000313" key="22">
    <source>
        <dbReference type="Proteomes" id="UP000285693"/>
    </source>
</evidence>
<dbReference type="EMBL" id="BSCI01000014">
    <property type="protein sequence ID" value="GLG87745.1"/>
    <property type="molecule type" value="Genomic_DNA"/>
</dbReference>
<dbReference type="InterPro" id="IPR002676">
    <property type="entry name" value="RimM_N"/>
</dbReference>
<evidence type="ECO:0000313" key="21">
    <source>
        <dbReference type="Proteomes" id="UP000284579"/>
    </source>
</evidence>
<evidence type="ECO:0000313" key="12">
    <source>
        <dbReference type="EMBL" id="RGJ21661.1"/>
    </source>
</evidence>
<dbReference type="Proteomes" id="UP000285693">
    <property type="component" value="Unassembled WGS sequence"/>
</dbReference>
<dbReference type="GO" id="GO:0005840">
    <property type="term" value="C:ribosome"/>
    <property type="evidence" value="ECO:0007669"/>
    <property type="project" value="InterPro"/>
</dbReference>
<dbReference type="STRING" id="410072.ERS852525_00315"/>
<keyword evidence="20" id="KW-1185">Reference proteome</keyword>
<comment type="similarity">
    <text evidence="5">Belongs to the RimM family.</text>
</comment>
<accession>A0A174JTJ6</accession>
<dbReference type="GeneID" id="92824748"/>
<evidence type="ECO:0000313" key="14">
    <source>
        <dbReference type="EMBL" id="RGU44463.1"/>
    </source>
</evidence>
<evidence type="ECO:0000313" key="15">
    <source>
        <dbReference type="EMBL" id="RHF82497.1"/>
    </source>
</evidence>
<dbReference type="AlphaFoldDB" id="A0A174JTJ6"/>
<evidence type="ECO:0000313" key="11">
    <source>
        <dbReference type="EMBL" id="NUN86894.1"/>
    </source>
</evidence>
<feature type="domain" description="RimM N-terminal" evidence="6">
    <location>
        <begin position="8"/>
        <end position="89"/>
    </location>
</feature>
<dbReference type="InterPro" id="IPR036976">
    <property type="entry name" value="RimM_N_sf"/>
</dbReference>
<dbReference type="Pfam" id="PF05239">
    <property type="entry name" value="PRC"/>
    <property type="match status" value="1"/>
</dbReference>
<dbReference type="EMBL" id="QRHO01000014">
    <property type="protein sequence ID" value="RHF82497.1"/>
    <property type="molecule type" value="Genomic_DNA"/>
</dbReference>
<dbReference type="Proteomes" id="UP000283360">
    <property type="component" value="Unassembled WGS sequence"/>
</dbReference>
<evidence type="ECO:0000313" key="9">
    <source>
        <dbReference type="EMBL" id="CUN58263.1"/>
    </source>
</evidence>
<dbReference type="EMBL" id="QRXJ01000006">
    <property type="protein sequence ID" value="RGT90877.1"/>
    <property type="molecule type" value="Genomic_DNA"/>
</dbReference>
<dbReference type="Proteomes" id="UP000095362">
    <property type="component" value="Unassembled WGS sequence"/>
</dbReference>
<evidence type="ECO:0000313" key="10">
    <source>
        <dbReference type="EMBL" id="GLG87745.1"/>
    </source>
</evidence>
<evidence type="ECO:0000313" key="18">
    <source>
        <dbReference type="Proteomes" id="UP000095727"/>
    </source>
</evidence>
<proteinExistence type="inferred from homology"/>
<evidence type="ECO:0000313" key="19">
    <source>
        <dbReference type="Proteomes" id="UP000260655"/>
    </source>
</evidence>
<reference evidence="11 24" key="3">
    <citation type="submission" date="2020-04" db="EMBL/GenBank/DDBJ databases">
        <authorList>
            <person name="Pieper L."/>
        </authorList>
    </citation>
    <scope>NUCLEOTIDE SEQUENCE [LARGE SCALE GENOMIC DNA]</scope>
    <source>
        <strain evidence="11 24">F22</strain>
    </source>
</reference>
<dbReference type="Proteomes" id="UP000554488">
    <property type="component" value="Unassembled WGS sequence"/>
</dbReference>
<dbReference type="HAMAP" id="MF_00014">
    <property type="entry name" value="Ribosome_mat_RimM"/>
    <property type="match status" value="1"/>
</dbReference>
<evidence type="ECO:0000259" key="7">
    <source>
        <dbReference type="Pfam" id="PF05239"/>
    </source>
</evidence>
<dbReference type="GO" id="GO:0005737">
    <property type="term" value="C:cytoplasm"/>
    <property type="evidence" value="ECO:0007669"/>
    <property type="project" value="UniProtKB-SubCell"/>
</dbReference>